<dbReference type="PROSITE" id="PS00109">
    <property type="entry name" value="PROTEIN_KINASE_TYR"/>
    <property type="match status" value="1"/>
</dbReference>
<dbReference type="RefSeq" id="WP_201561177.1">
    <property type="nucleotide sequence ID" value="NZ_CAJGZK010000001.1"/>
</dbReference>
<dbReference type="Pfam" id="PF00069">
    <property type="entry name" value="Pkinase"/>
    <property type="match status" value="1"/>
</dbReference>
<dbReference type="CDD" id="cd00143">
    <property type="entry name" value="PP2Cc"/>
    <property type="match status" value="1"/>
</dbReference>
<dbReference type="Proteomes" id="UP001596264">
    <property type="component" value="Unassembled WGS sequence"/>
</dbReference>
<organism evidence="8 9">
    <name type="scientific">Psychrobacter glacincola</name>
    <dbReference type="NCBI Taxonomy" id="56810"/>
    <lineage>
        <taxon>Bacteria</taxon>
        <taxon>Pseudomonadati</taxon>
        <taxon>Pseudomonadota</taxon>
        <taxon>Gammaproteobacteria</taxon>
        <taxon>Moraxellales</taxon>
        <taxon>Moraxellaceae</taxon>
        <taxon>Psychrobacter</taxon>
    </lineage>
</organism>
<evidence type="ECO:0000313" key="8">
    <source>
        <dbReference type="EMBL" id="MFC6380839.1"/>
    </source>
</evidence>
<dbReference type="SUPFAM" id="SSF56112">
    <property type="entry name" value="Protein kinase-like (PK-like)"/>
    <property type="match status" value="1"/>
</dbReference>
<dbReference type="PANTHER" id="PTHR24351">
    <property type="entry name" value="RIBOSOMAL PROTEIN S6 KINASE"/>
    <property type="match status" value="1"/>
</dbReference>
<dbReference type="CDD" id="cd14014">
    <property type="entry name" value="STKc_PknB_like"/>
    <property type="match status" value="1"/>
</dbReference>
<protein>
    <submittedName>
        <fullName evidence="8">Protein kinase</fullName>
    </submittedName>
</protein>
<dbReference type="InterPro" id="IPR001932">
    <property type="entry name" value="PPM-type_phosphatase-like_dom"/>
</dbReference>
<evidence type="ECO:0000259" key="7">
    <source>
        <dbReference type="PROSITE" id="PS51746"/>
    </source>
</evidence>
<evidence type="ECO:0000256" key="1">
    <source>
        <dbReference type="ARBA" id="ARBA00022527"/>
    </source>
</evidence>
<dbReference type="Pfam" id="PF13672">
    <property type="entry name" value="PP2C_2"/>
    <property type="match status" value="1"/>
</dbReference>
<dbReference type="GO" id="GO:0016301">
    <property type="term" value="F:kinase activity"/>
    <property type="evidence" value="ECO:0007669"/>
    <property type="project" value="UniProtKB-KW"/>
</dbReference>
<dbReference type="InterPro" id="IPR008266">
    <property type="entry name" value="Tyr_kinase_AS"/>
</dbReference>
<dbReference type="PROSITE" id="PS51746">
    <property type="entry name" value="PPM_2"/>
    <property type="match status" value="1"/>
</dbReference>
<sequence>MTQKRFSVSISQHSQAGIGKPVNQDALIAYVPDGSLLTSKGAVFAVADGISTSQFGAEASQIAVSSFLNDYLDTPETWSVKTSGFKVLLSINSWLVAQSRQGGYSFNQNKGYVCAFAALIIKSRTIHIFHSGDVRVVMLHDGAITILTQDHRQVYDDERTYLSAALGLDNHIRLDYLNIEAQLDATYFLLSDGVHEYLSDNDIIQTPEKLSNATCAQALCELAVTKGSVDDTSALVIKINDLPVADKSEFYEHNKNLTPINLLQKGAVIDGLSVVRPLGKTPRSHTYLVTDQSENFYVLKTPSAEKSQDNKHIESMLMEEWVARRLNNTHLMTAPNLKTPRSKLYTLSNYIEAQSLAQWMAEHPKPSLHQVRSIIQQIATGLQVMHRAEIIHRDLRPENILIDDQGTVTIIDFGEVNIAGLEGVNADNTVPGSLQYTAPEYLLGAAGTAGSDVFSLGVLTYQILSGQLPYGLKLSSAQSKKAQHQLKIRSLLELGIRIPDWSVYAINKALDIDPKRRYKEVSEFIYELNSPSSDFKRDHKAAWIDRDPVRFWQGVSIVLSMVVVSMVLSHYW</sequence>
<gene>
    <name evidence="8" type="ORF">ACFP58_05040</name>
</gene>
<dbReference type="SUPFAM" id="SSF81606">
    <property type="entry name" value="PP2C-like"/>
    <property type="match status" value="1"/>
</dbReference>
<keyword evidence="4 8" id="KW-0418">Kinase</keyword>
<evidence type="ECO:0000256" key="2">
    <source>
        <dbReference type="ARBA" id="ARBA00022679"/>
    </source>
</evidence>
<dbReference type="InterPro" id="IPR011009">
    <property type="entry name" value="Kinase-like_dom_sf"/>
</dbReference>
<dbReference type="Gene3D" id="1.10.510.10">
    <property type="entry name" value="Transferase(Phosphotransferase) domain 1"/>
    <property type="match status" value="1"/>
</dbReference>
<dbReference type="SMART" id="SM00219">
    <property type="entry name" value="TyrKc"/>
    <property type="match status" value="1"/>
</dbReference>
<evidence type="ECO:0000256" key="3">
    <source>
        <dbReference type="ARBA" id="ARBA00022741"/>
    </source>
</evidence>
<keyword evidence="1" id="KW-0723">Serine/threonine-protein kinase</keyword>
<reference evidence="9" key="1">
    <citation type="journal article" date="2019" name="Int. J. Syst. Evol. Microbiol.">
        <title>The Global Catalogue of Microorganisms (GCM) 10K type strain sequencing project: providing services to taxonomists for standard genome sequencing and annotation.</title>
        <authorList>
            <consortium name="The Broad Institute Genomics Platform"/>
            <consortium name="The Broad Institute Genome Sequencing Center for Infectious Disease"/>
            <person name="Wu L."/>
            <person name="Ma J."/>
        </authorList>
    </citation>
    <scope>NUCLEOTIDE SEQUENCE [LARGE SCALE GENOMIC DNA]</scope>
    <source>
        <strain evidence="9">CCM 2050</strain>
    </source>
</reference>
<dbReference type="SMART" id="SM00331">
    <property type="entry name" value="PP2C_SIG"/>
    <property type="match status" value="1"/>
</dbReference>
<proteinExistence type="predicted"/>
<dbReference type="InterPro" id="IPR020635">
    <property type="entry name" value="Tyr_kinase_cat_dom"/>
</dbReference>
<dbReference type="InterPro" id="IPR000719">
    <property type="entry name" value="Prot_kinase_dom"/>
</dbReference>
<keyword evidence="5" id="KW-0067">ATP-binding</keyword>
<keyword evidence="9" id="KW-1185">Reference proteome</keyword>
<dbReference type="SMART" id="SM00332">
    <property type="entry name" value="PP2Cc"/>
    <property type="match status" value="1"/>
</dbReference>
<feature type="domain" description="Protein kinase" evidence="6">
    <location>
        <begin position="272"/>
        <end position="529"/>
    </location>
</feature>
<evidence type="ECO:0000256" key="4">
    <source>
        <dbReference type="ARBA" id="ARBA00022777"/>
    </source>
</evidence>
<feature type="domain" description="PPM-type phosphatase" evidence="7">
    <location>
        <begin position="5"/>
        <end position="239"/>
    </location>
</feature>
<name>A0ABW1W4V9_9GAMM</name>
<comment type="caution">
    <text evidence="8">The sequence shown here is derived from an EMBL/GenBank/DDBJ whole genome shotgun (WGS) entry which is preliminary data.</text>
</comment>
<evidence type="ECO:0000313" key="9">
    <source>
        <dbReference type="Proteomes" id="UP001596264"/>
    </source>
</evidence>
<dbReference type="EMBL" id="JBHSTZ010000014">
    <property type="protein sequence ID" value="MFC6380839.1"/>
    <property type="molecule type" value="Genomic_DNA"/>
</dbReference>
<accession>A0ABW1W4V9</accession>
<dbReference type="PROSITE" id="PS50011">
    <property type="entry name" value="PROTEIN_KINASE_DOM"/>
    <property type="match status" value="1"/>
</dbReference>
<evidence type="ECO:0000259" key="6">
    <source>
        <dbReference type="PROSITE" id="PS50011"/>
    </source>
</evidence>
<evidence type="ECO:0000256" key="5">
    <source>
        <dbReference type="ARBA" id="ARBA00022840"/>
    </source>
</evidence>
<dbReference type="Gene3D" id="3.60.40.10">
    <property type="entry name" value="PPM-type phosphatase domain"/>
    <property type="match status" value="1"/>
</dbReference>
<keyword evidence="3" id="KW-0547">Nucleotide-binding</keyword>
<keyword evidence="2" id="KW-0808">Transferase</keyword>
<dbReference type="InterPro" id="IPR036457">
    <property type="entry name" value="PPM-type-like_dom_sf"/>
</dbReference>